<proteinExistence type="predicted"/>
<organism evidence="5 6">
    <name type="scientific">Madurella fahalii</name>
    <dbReference type="NCBI Taxonomy" id="1157608"/>
    <lineage>
        <taxon>Eukaryota</taxon>
        <taxon>Fungi</taxon>
        <taxon>Dikarya</taxon>
        <taxon>Ascomycota</taxon>
        <taxon>Pezizomycotina</taxon>
        <taxon>Sordariomycetes</taxon>
        <taxon>Sordariomycetidae</taxon>
        <taxon>Sordariales</taxon>
        <taxon>Sordariales incertae sedis</taxon>
        <taxon>Madurella</taxon>
    </lineage>
</organism>
<keyword evidence="1" id="KW-0677">Repeat</keyword>
<reference evidence="5 6" key="1">
    <citation type="submission" date="2024-09" db="EMBL/GenBank/DDBJ databases">
        <title>Itraconazole resistance in Madurella fahalii resulting from another homologue of gene encoding cytochrome P450 14-alpha sterol demethylase (CYP51).</title>
        <authorList>
            <person name="Yoshioka I."/>
            <person name="Fahal A.H."/>
            <person name="Kaneko S."/>
            <person name="Yaguchi T."/>
        </authorList>
    </citation>
    <scope>NUCLEOTIDE SEQUENCE [LARGE SCALE GENOMIC DNA]</scope>
    <source>
        <strain evidence="5 6">IFM 68171</strain>
    </source>
</reference>
<dbReference type="Proteomes" id="UP001628179">
    <property type="component" value="Unassembled WGS sequence"/>
</dbReference>
<feature type="repeat" description="ANK" evidence="3">
    <location>
        <begin position="297"/>
        <end position="329"/>
    </location>
</feature>
<feature type="repeat" description="ANK" evidence="3">
    <location>
        <begin position="370"/>
        <end position="402"/>
    </location>
</feature>
<evidence type="ECO:0000256" key="3">
    <source>
        <dbReference type="PROSITE-ProRule" id="PRU00023"/>
    </source>
</evidence>
<dbReference type="PROSITE" id="PS50088">
    <property type="entry name" value="ANK_REPEAT"/>
    <property type="match status" value="5"/>
</dbReference>
<dbReference type="SMART" id="SM00248">
    <property type="entry name" value="ANK"/>
    <property type="match status" value="8"/>
</dbReference>
<feature type="compositionally biased region" description="Basic and acidic residues" evidence="4">
    <location>
        <begin position="446"/>
        <end position="471"/>
    </location>
</feature>
<dbReference type="GeneID" id="98176721"/>
<feature type="region of interest" description="Disordered" evidence="4">
    <location>
        <begin position="23"/>
        <end position="70"/>
    </location>
</feature>
<dbReference type="PANTHER" id="PTHR24198">
    <property type="entry name" value="ANKYRIN REPEAT AND PROTEIN KINASE DOMAIN-CONTAINING PROTEIN"/>
    <property type="match status" value="1"/>
</dbReference>
<protein>
    <submittedName>
        <fullName evidence="5">B-cell lymphoma 3 protein</fullName>
    </submittedName>
</protein>
<dbReference type="Pfam" id="PF12796">
    <property type="entry name" value="Ank_2"/>
    <property type="match status" value="3"/>
</dbReference>
<dbReference type="Gene3D" id="1.25.40.20">
    <property type="entry name" value="Ankyrin repeat-containing domain"/>
    <property type="match status" value="2"/>
</dbReference>
<dbReference type="InterPro" id="IPR002110">
    <property type="entry name" value="Ankyrin_rpt"/>
</dbReference>
<dbReference type="InterPro" id="IPR036770">
    <property type="entry name" value="Ankyrin_rpt-contain_sf"/>
</dbReference>
<dbReference type="EMBL" id="BAAFSV010000003">
    <property type="protein sequence ID" value="GAB1315768.1"/>
    <property type="molecule type" value="Genomic_DNA"/>
</dbReference>
<dbReference type="PANTHER" id="PTHR24198:SF165">
    <property type="entry name" value="ANKYRIN REPEAT-CONTAINING PROTEIN-RELATED"/>
    <property type="match status" value="1"/>
</dbReference>
<feature type="repeat" description="ANK" evidence="3">
    <location>
        <begin position="254"/>
        <end position="286"/>
    </location>
</feature>
<evidence type="ECO:0000256" key="1">
    <source>
        <dbReference type="ARBA" id="ARBA00022737"/>
    </source>
</evidence>
<sequence length="471" mass="49676">MDSSDTVLRRQRQGLRLVIRTLFRNPKAQSGPQPAPLSHADTGEEHMPLRQSGRAEKAEEQPNIHAAVRNGDLEAVQKALRAVPEALTATNDQGMTPLSLAVLHGNLAIAKHLVSAGASVLPADNNGESLMCFAATTQQAAIIRWLALQHDGKLTNARDLAGNTALHHAVCRDGVHVVRILLERGADPNLQALPPPSDPNSNSNSDDNTNRGLGTPLSYAVVTARASKSPATCLDIVRLLLNHGARPDLARECDGASPIHEAAAGGLHAVLAALLDDGRRPGMVDLGSPDPRDGLMRGTTPLMYAAGQAGGETVGFLLSRGADPARINELGETVLHWAVVNDNEAEAVAAIRLLVGRPGGKELVNVRHRYGGTALHGAAYKGKMESVRTLLRLGADWTLVASDHHYGKLLGLGGTAEELARGQGHWEVAEYLAHWAESGGCEQGEEGGKEAEDGVDEKGNGEDGEEGGARL</sequence>
<evidence type="ECO:0000313" key="6">
    <source>
        <dbReference type="Proteomes" id="UP001628179"/>
    </source>
</evidence>
<feature type="repeat" description="ANK" evidence="3">
    <location>
        <begin position="161"/>
        <end position="193"/>
    </location>
</feature>
<dbReference type="PROSITE" id="PS50297">
    <property type="entry name" value="ANK_REP_REGION"/>
    <property type="match status" value="4"/>
</dbReference>
<feature type="region of interest" description="Disordered" evidence="4">
    <location>
        <begin position="188"/>
        <end position="214"/>
    </location>
</feature>
<evidence type="ECO:0000256" key="4">
    <source>
        <dbReference type="SAM" id="MobiDB-lite"/>
    </source>
</evidence>
<gene>
    <name evidence="5" type="primary">BCL3</name>
    <name evidence="5" type="ORF">MFIFM68171_05978</name>
</gene>
<feature type="region of interest" description="Disordered" evidence="4">
    <location>
        <begin position="439"/>
        <end position="471"/>
    </location>
</feature>
<keyword evidence="6" id="KW-1185">Reference proteome</keyword>
<evidence type="ECO:0000313" key="5">
    <source>
        <dbReference type="EMBL" id="GAB1315768.1"/>
    </source>
</evidence>
<evidence type="ECO:0000256" key="2">
    <source>
        <dbReference type="ARBA" id="ARBA00023043"/>
    </source>
</evidence>
<dbReference type="RefSeq" id="XP_070917499.1">
    <property type="nucleotide sequence ID" value="XM_071061398.1"/>
</dbReference>
<keyword evidence="2 3" id="KW-0040">ANK repeat</keyword>
<feature type="repeat" description="ANK" evidence="3">
    <location>
        <begin position="93"/>
        <end position="125"/>
    </location>
</feature>
<dbReference type="PRINTS" id="PR01415">
    <property type="entry name" value="ANKYRIN"/>
</dbReference>
<dbReference type="SUPFAM" id="SSF48403">
    <property type="entry name" value="Ankyrin repeat"/>
    <property type="match status" value="1"/>
</dbReference>
<feature type="compositionally biased region" description="Basic and acidic residues" evidence="4">
    <location>
        <begin position="41"/>
        <end position="62"/>
    </location>
</feature>
<accession>A0ABQ0GDC6</accession>
<comment type="caution">
    <text evidence="5">The sequence shown here is derived from an EMBL/GenBank/DDBJ whole genome shotgun (WGS) entry which is preliminary data.</text>
</comment>
<name>A0ABQ0GDC6_9PEZI</name>